<dbReference type="EMBL" id="CM001223">
    <property type="protein sequence ID" value="AES80513.1"/>
    <property type="molecule type" value="Genomic_DNA"/>
</dbReference>
<dbReference type="Proteomes" id="UP000002051">
    <property type="component" value="Unassembled WGS sequence"/>
</dbReference>
<dbReference type="EnsemblPlants" id="AES80513">
    <property type="protein sequence ID" value="AES80513"/>
    <property type="gene ID" value="MTR_7g081360"/>
</dbReference>
<feature type="transmembrane region" description="Helical" evidence="1">
    <location>
        <begin position="30"/>
        <end position="49"/>
    </location>
</feature>
<keyword evidence="1" id="KW-0472">Membrane</keyword>
<feature type="transmembrane region" description="Helical" evidence="1">
    <location>
        <begin position="61"/>
        <end position="81"/>
    </location>
</feature>
<dbReference type="Proteomes" id="UP000265566">
    <property type="component" value="Chromosome 7"/>
</dbReference>
<evidence type="ECO:0000313" key="2">
    <source>
        <dbReference type="EMBL" id="AES80513.1"/>
    </source>
</evidence>
<reference evidence="2 5" key="2">
    <citation type="journal article" date="2014" name="BMC Genomics">
        <title>An improved genome release (version Mt4.0) for the model legume Medicago truncatula.</title>
        <authorList>
            <person name="Tang H."/>
            <person name="Krishnakumar V."/>
            <person name="Bidwell S."/>
            <person name="Rosen B."/>
            <person name="Chan A."/>
            <person name="Zhou S."/>
            <person name="Gentzbittel L."/>
            <person name="Childs K.L."/>
            <person name="Yandell M."/>
            <person name="Gundlach H."/>
            <person name="Mayer K.F."/>
            <person name="Schwartz D.C."/>
            <person name="Town C.D."/>
        </authorList>
    </citation>
    <scope>GENOME REANNOTATION</scope>
    <source>
        <strain evidence="4 5">cv. Jemalong A17</strain>
    </source>
</reference>
<evidence type="ECO:0000313" key="3">
    <source>
        <dbReference type="EMBL" id="RHN47196.1"/>
    </source>
</evidence>
<reference evidence="2 5" key="1">
    <citation type="journal article" date="2011" name="Nature">
        <title>The Medicago genome provides insight into the evolution of rhizobial symbioses.</title>
        <authorList>
            <person name="Young N.D."/>
            <person name="Debelle F."/>
            <person name="Oldroyd G.E."/>
            <person name="Geurts R."/>
            <person name="Cannon S.B."/>
            <person name="Udvardi M.K."/>
            <person name="Benedito V.A."/>
            <person name="Mayer K.F."/>
            <person name="Gouzy J."/>
            <person name="Schoof H."/>
            <person name="Van de Peer Y."/>
            <person name="Proost S."/>
            <person name="Cook D.R."/>
            <person name="Meyers B.C."/>
            <person name="Spannagl M."/>
            <person name="Cheung F."/>
            <person name="De Mita S."/>
            <person name="Krishnakumar V."/>
            <person name="Gundlach H."/>
            <person name="Zhou S."/>
            <person name="Mudge J."/>
            <person name="Bharti A.K."/>
            <person name="Murray J.D."/>
            <person name="Naoumkina M.A."/>
            <person name="Rosen B."/>
            <person name="Silverstein K.A."/>
            <person name="Tang H."/>
            <person name="Rombauts S."/>
            <person name="Zhao P.X."/>
            <person name="Zhou P."/>
            <person name="Barbe V."/>
            <person name="Bardou P."/>
            <person name="Bechner M."/>
            <person name="Bellec A."/>
            <person name="Berger A."/>
            <person name="Berges H."/>
            <person name="Bidwell S."/>
            <person name="Bisseling T."/>
            <person name="Choisne N."/>
            <person name="Couloux A."/>
            <person name="Denny R."/>
            <person name="Deshpande S."/>
            <person name="Dai X."/>
            <person name="Doyle J.J."/>
            <person name="Dudez A.M."/>
            <person name="Farmer A.D."/>
            <person name="Fouteau S."/>
            <person name="Franken C."/>
            <person name="Gibelin C."/>
            <person name="Gish J."/>
            <person name="Goldstein S."/>
            <person name="Gonzalez A.J."/>
            <person name="Green P.J."/>
            <person name="Hallab A."/>
            <person name="Hartog M."/>
            <person name="Hua A."/>
            <person name="Humphray S.J."/>
            <person name="Jeong D.H."/>
            <person name="Jing Y."/>
            <person name="Jocker A."/>
            <person name="Kenton S.M."/>
            <person name="Kim D.J."/>
            <person name="Klee K."/>
            <person name="Lai H."/>
            <person name="Lang C."/>
            <person name="Lin S."/>
            <person name="Macmil S.L."/>
            <person name="Magdelenat G."/>
            <person name="Matthews L."/>
            <person name="McCorrison J."/>
            <person name="Monaghan E.L."/>
            <person name="Mun J.H."/>
            <person name="Najar F.Z."/>
            <person name="Nicholson C."/>
            <person name="Noirot C."/>
            <person name="O'Bleness M."/>
            <person name="Paule C.R."/>
            <person name="Poulain J."/>
            <person name="Prion F."/>
            <person name="Qin B."/>
            <person name="Qu C."/>
            <person name="Retzel E.F."/>
            <person name="Riddle C."/>
            <person name="Sallet E."/>
            <person name="Samain S."/>
            <person name="Samson N."/>
            <person name="Sanders I."/>
            <person name="Saurat O."/>
            <person name="Scarpelli C."/>
            <person name="Schiex T."/>
            <person name="Segurens B."/>
            <person name="Severin A.J."/>
            <person name="Sherrier D.J."/>
            <person name="Shi R."/>
            <person name="Sims S."/>
            <person name="Singer S.R."/>
            <person name="Sinharoy S."/>
            <person name="Sterck L."/>
            <person name="Viollet A."/>
            <person name="Wang B.B."/>
            <person name="Wang K."/>
            <person name="Wang M."/>
            <person name="Wang X."/>
            <person name="Warfsmann J."/>
            <person name="Weissenbach J."/>
            <person name="White D.D."/>
            <person name="White J.D."/>
            <person name="Wiley G.B."/>
            <person name="Wincker P."/>
            <person name="Xing Y."/>
            <person name="Yang L."/>
            <person name="Yao Z."/>
            <person name="Ying F."/>
            <person name="Zhai J."/>
            <person name="Zhou L."/>
            <person name="Zuber A."/>
            <person name="Denarie J."/>
            <person name="Dixon R.A."/>
            <person name="May G.D."/>
            <person name="Schwartz D.C."/>
            <person name="Rogers J."/>
            <person name="Quetier F."/>
            <person name="Town C.D."/>
            <person name="Roe B.A."/>
        </authorList>
    </citation>
    <scope>NUCLEOTIDE SEQUENCE [LARGE SCALE GENOMIC DNA]</scope>
    <source>
        <strain evidence="2">A17</strain>
        <strain evidence="4 5">cv. Jemalong A17</strain>
    </source>
</reference>
<dbReference type="HOGENOM" id="CLU_2362946_0_0_1"/>
<keyword evidence="1" id="KW-1133">Transmembrane helix</keyword>
<evidence type="ECO:0000256" key="1">
    <source>
        <dbReference type="SAM" id="Phobius"/>
    </source>
</evidence>
<protein>
    <submittedName>
        <fullName evidence="2">Transmembrane protein, putative</fullName>
    </submittedName>
</protein>
<gene>
    <name evidence="2" type="ordered locus">MTR_7g081360</name>
    <name evidence="3" type="ORF">MtrunA17_Chr7g0250311</name>
</gene>
<accession>G7KTE5</accession>
<evidence type="ECO:0000313" key="5">
    <source>
        <dbReference type="Proteomes" id="UP000002051"/>
    </source>
</evidence>
<dbReference type="AlphaFoldDB" id="G7KTE5"/>
<dbReference type="EMBL" id="PSQE01000007">
    <property type="protein sequence ID" value="RHN47196.1"/>
    <property type="molecule type" value="Genomic_DNA"/>
</dbReference>
<dbReference type="Gramene" id="rna41762">
    <property type="protein sequence ID" value="RHN47196.1"/>
    <property type="gene ID" value="gene41762"/>
</dbReference>
<keyword evidence="5" id="KW-1185">Reference proteome</keyword>
<proteinExistence type="predicted"/>
<organism evidence="2 5">
    <name type="scientific">Medicago truncatula</name>
    <name type="common">Barrel medic</name>
    <name type="synonym">Medicago tribuloides</name>
    <dbReference type="NCBI Taxonomy" id="3880"/>
    <lineage>
        <taxon>Eukaryota</taxon>
        <taxon>Viridiplantae</taxon>
        <taxon>Streptophyta</taxon>
        <taxon>Embryophyta</taxon>
        <taxon>Tracheophyta</taxon>
        <taxon>Spermatophyta</taxon>
        <taxon>Magnoliopsida</taxon>
        <taxon>eudicotyledons</taxon>
        <taxon>Gunneridae</taxon>
        <taxon>Pentapetalae</taxon>
        <taxon>rosids</taxon>
        <taxon>fabids</taxon>
        <taxon>Fabales</taxon>
        <taxon>Fabaceae</taxon>
        <taxon>Papilionoideae</taxon>
        <taxon>50 kb inversion clade</taxon>
        <taxon>NPAAA clade</taxon>
        <taxon>Hologalegina</taxon>
        <taxon>IRL clade</taxon>
        <taxon>Trifolieae</taxon>
        <taxon>Medicago</taxon>
    </lineage>
</organism>
<sequence>MRKGKKVILGFQLEPLVAIQFRPSFIRFQFDFAISFPFSILFAISLNPITTELRFCFSSVNGYLCSFSFKVIVGHLFSLYIEGRCFIKSNSLTFLP</sequence>
<keyword evidence="1 2" id="KW-0812">Transmembrane</keyword>
<name>G7KTE5_MEDTR</name>
<evidence type="ECO:0000313" key="4">
    <source>
        <dbReference type="EnsemblPlants" id="AES80513"/>
    </source>
</evidence>
<dbReference type="PaxDb" id="3880-AES80513"/>
<reference evidence="4" key="3">
    <citation type="submission" date="2015-04" db="UniProtKB">
        <authorList>
            <consortium name="EnsemblPlants"/>
        </authorList>
    </citation>
    <scope>IDENTIFICATION</scope>
    <source>
        <strain evidence="4">cv. Jemalong A17</strain>
    </source>
</reference>
<reference evidence="3" key="4">
    <citation type="journal article" date="2018" name="Nat. Plants">
        <title>Whole-genome landscape of Medicago truncatula symbiotic genes.</title>
        <authorList>
            <person name="Pecrix Y."/>
            <person name="Gamas P."/>
            <person name="Carrere S."/>
        </authorList>
    </citation>
    <scope>NUCLEOTIDE SEQUENCE</scope>
    <source>
        <tissue evidence="3">Leaves</tissue>
    </source>
</reference>